<dbReference type="SUPFAM" id="SSF82171">
    <property type="entry name" value="DPP6 N-terminal domain-like"/>
    <property type="match status" value="1"/>
</dbReference>
<proteinExistence type="inferred from homology"/>
<evidence type="ECO:0000313" key="4">
    <source>
        <dbReference type="Proteomes" id="UP000295198"/>
    </source>
</evidence>
<keyword evidence="2" id="KW-0732">Signal</keyword>
<dbReference type="AlphaFoldDB" id="A0A4Q4ZEB1"/>
<reference evidence="3 4" key="1">
    <citation type="submission" date="2019-01" db="EMBL/GenBank/DDBJ databases">
        <title>Nocardioides guangzhouensis sp. nov., an actinobacterium isolated from soil.</title>
        <authorList>
            <person name="Fu Y."/>
            <person name="Cai Y."/>
            <person name="Lin Z."/>
            <person name="Chen P."/>
        </authorList>
    </citation>
    <scope>NUCLEOTIDE SEQUENCE [LARGE SCALE GENOMIC DNA]</scope>
    <source>
        <strain evidence="3 4">130</strain>
    </source>
</reference>
<dbReference type="InterPro" id="IPR011659">
    <property type="entry name" value="WD40"/>
</dbReference>
<sequence>MILRALAGAVVAALVAAPLTVVAPADATWSGSNGYIVFVGSSPKGRDLFRIHADGTGRQRLTRLGHVSDPRYNRAGSRIAFTYGGVLSRDVWVMRANGSDPTPVITGGANESQPSWSPDGRRIAYTSDESGKRQIHVLDLVAGTSTQITSASATLDSAWSPAWSPNGRRIAFVGRVPTGQDPDEVDLYHSHWNLLMTVEPDGANPTAITDSYWVARPDWVPSGRRILFSFAEESYRNECYVHARSIAANGSESAPTRLATTGCFEYDPVRSPDNRRMALWSTGRDYFSSHPRIGLYVARASGAGQRRIAPDARRNLGIDWQAR</sequence>
<keyword evidence="4" id="KW-1185">Reference proteome</keyword>
<evidence type="ECO:0000256" key="1">
    <source>
        <dbReference type="ARBA" id="ARBA00009820"/>
    </source>
</evidence>
<comment type="caution">
    <text evidence="3">The sequence shown here is derived from an EMBL/GenBank/DDBJ whole genome shotgun (WGS) entry which is preliminary data.</text>
</comment>
<dbReference type="Gene3D" id="2.120.10.30">
    <property type="entry name" value="TolB, C-terminal domain"/>
    <property type="match status" value="2"/>
</dbReference>
<dbReference type="EMBL" id="SDKM01000013">
    <property type="protein sequence ID" value="RYP86078.1"/>
    <property type="molecule type" value="Genomic_DNA"/>
</dbReference>
<gene>
    <name evidence="3" type="ORF">EKO23_10690</name>
</gene>
<protein>
    <submittedName>
        <fullName evidence="3">Uncharacterized protein</fullName>
    </submittedName>
</protein>
<dbReference type="PANTHER" id="PTHR36842">
    <property type="entry name" value="PROTEIN TOLB HOMOLOG"/>
    <property type="match status" value="1"/>
</dbReference>
<dbReference type="Proteomes" id="UP000295198">
    <property type="component" value="Unassembled WGS sequence"/>
</dbReference>
<dbReference type="PANTHER" id="PTHR36842:SF1">
    <property type="entry name" value="PROTEIN TOLB"/>
    <property type="match status" value="1"/>
</dbReference>
<comment type="similarity">
    <text evidence="1">Belongs to the TolB family.</text>
</comment>
<evidence type="ECO:0000313" key="3">
    <source>
        <dbReference type="EMBL" id="RYP86078.1"/>
    </source>
</evidence>
<dbReference type="OrthoDB" id="9758793at2"/>
<feature type="signal peptide" evidence="2">
    <location>
        <begin position="1"/>
        <end position="27"/>
    </location>
</feature>
<evidence type="ECO:0000256" key="2">
    <source>
        <dbReference type="SAM" id="SignalP"/>
    </source>
</evidence>
<dbReference type="Pfam" id="PF07676">
    <property type="entry name" value="PD40"/>
    <property type="match status" value="2"/>
</dbReference>
<dbReference type="InterPro" id="IPR011042">
    <property type="entry name" value="6-blade_b-propeller_TolB-like"/>
</dbReference>
<organism evidence="3 4">
    <name type="scientific">Nocardioides guangzhouensis</name>
    <dbReference type="NCBI Taxonomy" id="2497878"/>
    <lineage>
        <taxon>Bacteria</taxon>
        <taxon>Bacillati</taxon>
        <taxon>Actinomycetota</taxon>
        <taxon>Actinomycetes</taxon>
        <taxon>Propionibacteriales</taxon>
        <taxon>Nocardioidaceae</taxon>
        <taxon>Nocardioides</taxon>
    </lineage>
</organism>
<name>A0A4Q4ZEB1_9ACTN</name>
<dbReference type="RefSeq" id="WP_134717024.1">
    <property type="nucleotide sequence ID" value="NZ_SDKM01000013.1"/>
</dbReference>
<feature type="chain" id="PRO_5020735991" evidence="2">
    <location>
        <begin position="28"/>
        <end position="323"/>
    </location>
</feature>
<accession>A0A4Q4ZEB1</accession>